<dbReference type="InterPro" id="IPR011991">
    <property type="entry name" value="ArsR-like_HTH"/>
</dbReference>
<comment type="caution">
    <text evidence="5">The sequence shown here is derived from an EMBL/GenBank/DDBJ whole genome shotgun (WGS) entry which is preliminary data.</text>
</comment>
<dbReference type="GO" id="GO:0003677">
    <property type="term" value="F:DNA binding"/>
    <property type="evidence" value="ECO:0007669"/>
    <property type="project" value="UniProtKB-KW"/>
</dbReference>
<dbReference type="PANTHER" id="PTHR33204">
    <property type="entry name" value="TRANSCRIPTIONAL REGULATOR, MARR FAMILY"/>
    <property type="match status" value="1"/>
</dbReference>
<dbReference type="InterPro" id="IPR036390">
    <property type="entry name" value="WH_DNA-bd_sf"/>
</dbReference>
<evidence type="ECO:0000313" key="6">
    <source>
        <dbReference type="Proteomes" id="UP001224359"/>
    </source>
</evidence>
<evidence type="ECO:0000256" key="3">
    <source>
        <dbReference type="ARBA" id="ARBA00023163"/>
    </source>
</evidence>
<keyword evidence="3" id="KW-0804">Transcription</keyword>
<protein>
    <submittedName>
        <fullName evidence="5">DNA-binding HxlR family transcriptional regulator</fullName>
    </submittedName>
</protein>
<dbReference type="PANTHER" id="PTHR33204:SF1">
    <property type="entry name" value="TRANSCRIPTIONAL REGULATOR, MARR FAMILY"/>
    <property type="match status" value="1"/>
</dbReference>
<dbReference type="RefSeq" id="WP_306976957.1">
    <property type="nucleotide sequence ID" value="NZ_JAUSTQ010000008.1"/>
</dbReference>
<dbReference type="EMBL" id="JAUSTQ010000008">
    <property type="protein sequence ID" value="MDQ0160028.1"/>
    <property type="molecule type" value="Genomic_DNA"/>
</dbReference>
<evidence type="ECO:0000256" key="1">
    <source>
        <dbReference type="ARBA" id="ARBA00023015"/>
    </source>
</evidence>
<dbReference type="Proteomes" id="UP001224359">
    <property type="component" value="Unassembled WGS sequence"/>
</dbReference>
<proteinExistence type="predicted"/>
<sequence length="103" mass="11878">MDQTICPKFEKALSIMNKRWTSLIIFQLLEGSQRFCEIESAIGVSGRVLSERLKDLEKEGMVKRTVHDETPVRIEYSLTDKGHSLKPALNQIQSWADQWIEAE</sequence>
<dbReference type="Gene3D" id="1.10.10.10">
    <property type="entry name" value="Winged helix-like DNA-binding domain superfamily/Winged helix DNA-binding domain"/>
    <property type="match status" value="1"/>
</dbReference>
<gene>
    <name evidence="5" type="ORF">J2S77_002029</name>
</gene>
<organism evidence="5 6">
    <name type="scientific">Alkalibacillus salilacus</name>
    <dbReference type="NCBI Taxonomy" id="284582"/>
    <lineage>
        <taxon>Bacteria</taxon>
        <taxon>Bacillati</taxon>
        <taxon>Bacillota</taxon>
        <taxon>Bacilli</taxon>
        <taxon>Bacillales</taxon>
        <taxon>Bacillaceae</taxon>
        <taxon>Alkalibacillus</taxon>
    </lineage>
</organism>
<dbReference type="InterPro" id="IPR002577">
    <property type="entry name" value="HTH_HxlR"/>
</dbReference>
<evidence type="ECO:0000313" key="5">
    <source>
        <dbReference type="EMBL" id="MDQ0160028.1"/>
    </source>
</evidence>
<evidence type="ECO:0000259" key="4">
    <source>
        <dbReference type="PROSITE" id="PS51118"/>
    </source>
</evidence>
<evidence type="ECO:0000256" key="2">
    <source>
        <dbReference type="ARBA" id="ARBA00023125"/>
    </source>
</evidence>
<dbReference type="SUPFAM" id="SSF46785">
    <property type="entry name" value="Winged helix' DNA-binding domain"/>
    <property type="match status" value="1"/>
</dbReference>
<dbReference type="PROSITE" id="PS51118">
    <property type="entry name" value="HTH_HXLR"/>
    <property type="match status" value="1"/>
</dbReference>
<keyword evidence="6" id="KW-1185">Reference proteome</keyword>
<feature type="domain" description="HTH hxlR-type" evidence="4">
    <location>
        <begin position="6"/>
        <end position="103"/>
    </location>
</feature>
<dbReference type="CDD" id="cd00090">
    <property type="entry name" value="HTH_ARSR"/>
    <property type="match status" value="1"/>
</dbReference>
<dbReference type="InterPro" id="IPR036388">
    <property type="entry name" value="WH-like_DNA-bd_sf"/>
</dbReference>
<keyword evidence="1" id="KW-0805">Transcription regulation</keyword>
<reference evidence="5 6" key="1">
    <citation type="submission" date="2023-07" db="EMBL/GenBank/DDBJ databases">
        <title>Genomic Encyclopedia of Type Strains, Phase IV (KMG-IV): sequencing the most valuable type-strain genomes for metagenomic binning, comparative biology and taxonomic classification.</title>
        <authorList>
            <person name="Goeker M."/>
        </authorList>
    </citation>
    <scope>NUCLEOTIDE SEQUENCE [LARGE SCALE GENOMIC DNA]</scope>
    <source>
        <strain evidence="5 6">DSM 16460</strain>
    </source>
</reference>
<keyword evidence="2 5" id="KW-0238">DNA-binding</keyword>
<accession>A0ABT9VGD2</accession>
<dbReference type="Pfam" id="PF01638">
    <property type="entry name" value="HxlR"/>
    <property type="match status" value="1"/>
</dbReference>
<name>A0ABT9VGD2_9BACI</name>